<dbReference type="Proteomes" id="UP000249865">
    <property type="component" value="Chromosome"/>
</dbReference>
<accession>A0A2Z4LLV8</accession>
<gene>
    <name evidence="1" type="ORF">DK849_01685</name>
</gene>
<protein>
    <submittedName>
        <fullName evidence="1">Uncharacterized protein</fullName>
    </submittedName>
</protein>
<dbReference type="EMBL" id="CP030103">
    <property type="protein sequence ID" value="AWX42771.1"/>
    <property type="molecule type" value="Genomic_DNA"/>
</dbReference>
<organism evidence="1 2">
    <name type="scientific">Metamycoplasma cloacale</name>
    <dbReference type="NCBI Taxonomy" id="92401"/>
    <lineage>
        <taxon>Bacteria</taxon>
        <taxon>Bacillati</taxon>
        <taxon>Mycoplasmatota</taxon>
        <taxon>Mycoplasmoidales</taxon>
        <taxon>Metamycoplasmataceae</taxon>
        <taxon>Metamycoplasma</taxon>
    </lineage>
</organism>
<keyword evidence="2" id="KW-1185">Reference proteome</keyword>
<dbReference type="RefSeq" id="WP_029330800.1">
    <property type="nucleotide sequence ID" value="NZ_CP030103.1"/>
</dbReference>
<dbReference type="AlphaFoldDB" id="A0A2Z4LLV8"/>
<evidence type="ECO:0000313" key="2">
    <source>
        <dbReference type="Proteomes" id="UP000249865"/>
    </source>
</evidence>
<proteinExistence type="predicted"/>
<reference evidence="2" key="1">
    <citation type="submission" date="2018-06" db="EMBL/GenBank/DDBJ databases">
        <title>Complete genome sequences of Mycoplasma anatis, M. anseris and M. cloacale type strains.</title>
        <authorList>
            <person name="Grozner D."/>
            <person name="Forro B."/>
            <person name="Sulyok K.M."/>
            <person name="Marton S."/>
            <person name="Kreizinger Z."/>
            <person name="Banyai K."/>
            <person name="Gyuranecz M."/>
        </authorList>
    </citation>
    <scope>NUCLEOTIDE SEQUENCE [LARGE SCALE GENOMIC DNA]</scope>
    <source>
        <strain evidence="2">NCTC 10199</strain>
    </source>
</reference>
<name>A0A2Z4LLV8_9BACT</name>
<evidence type="ECO:0000313" key="1">
    <source>
        <dbReference type="EMBL" id="AWX42771.1"/>
    </source>
</evidence>
<sequence>MQENLSGSQFDPRNYKSESEFYDEHKKSIILWFLLPIVIFVISLILYVAGIVEFVAHETVYHFRHLEIQGNTEATWLSLRKSFIIVKSITACFYLGLFIWMITSLSVASKSKSLSRFSFLLLIIVDIVSIISIINFAMNFIYWIPYLGWTTNILGFTSTIIYFAFFVLWTIKTKGYIRKSKQILFFLRMKEENPMFDQFFGSSNGFSFQTENAKSEEQEDTVILADKNEKVENNSTTIDFKQKLQDLNDDQLKTLASKLNIYGYEELNRKELIEKIAVVFKENSDNKPKDDQDNKGEK</sequence>
<dbReference type="OrthoDB" id="396632at2"/>
<dbReference type="KEGG" id="mclo:DK849_01685"/>